<evidence type="ECO:0000259" key="8">
    <source>
        <dbReference type="PROSITE" id="PS50901"/>
    </source>
</evidence>
<keyword evidence="7" id="KW-0472">Membrane</keyword>
<feature type="transmembrane region" description="Helical" evidence="7">
    <location>
        <begin position="173"/>
        <end position="200"/>
    </location>
</feature>
<dbReference type="PANTHER" id="PTHR22683">
    <property type="entry name" value="SPORULATION PROTEIN RELATED"/>
    <property type="match status" value="1"/>
</dbReference>
<comment type="caution">
    <text evidence="9">The sequence shown here is derived from an EMBL/GenBank/DDBJ whole genome shotgun (WGS) entry which is preliminary data.</text>
</comment>
<keyword evidence="3 5" id="KW-0067">ATP-binding</keyword>
<dbReference type="SMART" id="SM00843">
    <property type="entry name" value="Ftsk_gamma"/>
    <property type="match status" value="1"/>
</dbReference>
<dbReference type="Gene3D" id="1.10.10.10">
    <property type="entry name" value="Winged helix-like DNA-binding domain superfamily/Winged helix DNA-binding domain"/>
    <property type="match status" value="1"/>
</dbReference>
<evidence type="ECO:0000256" key="2">
    <source>
        <dbReference type="ARBA" id="ARBA00022741"/>
    </source>
</evidence>
<evidence type="ECO:0000313" key="9">
    <source>
        <dbReference type="EMBL" id="TWH82349.1"/>
    </source>
</evidence>
<protein>
    <submittedName>
        <fullName evidence="9">S-DNA-T family DNA segregation ATPase FtsK/SpoIIIE</fullName>
    </submittedName>
</protein>
<dbReference type="GO" id="GO:0003677">
    <property type="term" value="F:DNA binding"/>
    <property type="evidence" value="ECO:0007669"/>
    <property type="project" value="UniProtKB-KW"/>
</dbReference>
<dbReference type="SMART" id="SM00382">
    <property type="entry name" value="AAA"/>
    <property type="match status" value="1"/>
</dbReference>
<dbReference type="GO" id="GO:0016020">
    <property type="term" value="C:membrane"/>
    <property type="evidence" value="ECO:0007669"/>
    <property type="project" value="UniProtKB-SubCell"/>
</dbReference>
<name>A0A562JGQ0_9FIRM</name>
<evidence type="ECO:0000256" key="3">
    <source>
        <dbReference type="ARBA" id="ARBA00022840"/>
    </source>
</evidence>
<comment type="similarity">
    <text evidence="1">Belongs to the FtsK/SpoIIIE/SftA family.</text>
</comment>
<dbReference type="Gene3D" id="3.30.980.40">
    <property type="match status" value="1"/>
</dbReference>
<dbReference type="SUPFAM" id="SSF52540">
    <property type="entry name" value="P-loop containing nucleoside triphosphate hydrolases"/>
    <property type="match status" value="1"/>
</dbReference>
<keyword evidence="7" id="KW-1133">Transmembrane helix</keyword>
<dbReference type="Pfam" id="PF01580">
    <property type="entry name" value="FtsK_SpoIIIE"/>
    <property type="match status" value="1"/>
</dbReference>
<dbReference type="InterPro" id="IPR002543">
    <property type="entry name" value="FtsK_dom"/>
</dbReference>
<dbReference type="Gene3D" id="3.40.50.300">
    <property type="entry name" value="P-loop containing nucleotide triphosphate hydrolases"/>
    <property type="match status" value="1"/>
</dbReference>
<dbReference type="SUPFAM" id="SSF46785">
    <property type="entry name" value="Winged helix' DNA-binding domain"/>
    <property type="match status" value="1"/>
</dbReference>
<keyword evidence="6" id="KW-0175">Coiled coil</keyword>
<dbReference type="EMBL" id="VLKH01000002">
    <property type="protein sequence ID" value="TWH82349.1"/>
    <property type="molecule type" value="Genomic_DNA"/>
</dbReference>
<dbReference type="PANTHER" id="PTHR22683:SF41">
    <property type="entry name" value="DNA TRANSLOCASE FTSK"/>
    <property type="match status" value="1"/>
</dbReference>
<feature type="binding site" evidence="5">
    <location>
        <begin position="490"/>
        <end position="497"/>
    </location>
    <ligand>
        <name>ATP</name>
        <dbReference type="ChEBI" id="CHEBI:30616"/>
    </ligand>
</feature>
<evidence type="ECO:0000256" key="4">
    <source>
        <dbReference type="ARBA" id="ARBA00023125"/>
    </source>
</evidence>
<feature type="transmembrane region" description="Helical" evidence="7">
    <location>
        <begin position="36"/>
        <end position="53"/>
    </location>
</feature>
<evidence type="ECO:0000313" key="10">
    <source>
        <dbReference type="Proteomes" id="UP000315343"/>
    </source>
</evidence>
<dbReference type="Proteomes" id="UP000315343">
    <property type="component" value="Unassembled WGS sequence"/>
</dbReference>
<dbReference type="OrthoDB" id="9807790at2"/>
<dbReference type="CDD" id="cd01127">
    <property type="entry name" value="TrwB_TraG_TraD_VirD4"/>
    <property type="match status" value="1"/>
</dbReference>
<dbReference type="PROSITE" id="PS50901">
    <property type="entry name" value="FTSK"/>
    <property type="match status" value="1"/>
</dbReference>
<keyword evidence="2 5" id="KW-0547">Nucleotide-binding</keyword>
<accession>A0A562JGQ0</accession>
<keyword evidence="7" id="KW-0812">Transmembrane</keyword>
<keyword evidence="4" id="KW-0238">DNA-binding</keyword>
<dbReference type="InterPro" id="IPR041027">
    <property type="entry name" value="FtsK_alpha"/>
</dbReference>
<dbReference type="InterPro" id="IPR036388">
    <property type="entry name" value="WH-like_DNA-bd_sf"/>
</dbReference>
<feature type="transmembrane region" description="Helical" evidence="7">
    <location>
        <begin position="79"/>
        <end position="98"/>
    </location>
</feature>
<evidence type="ECO:0000256" key="5">
    <source>
        <dbReference type="PROSITE-ProRule" id="PRU00289"/>
    </source>
</evidence>
<dbReference type="InterPro" id="IPR027417">
    <property type="entry name" value="P-loop_NTPase"/>
</dbReference>
<organism evidence="9 10">
    <name type="scientific">Sedimentibacter saalensis</name>
    <dbReference type="NCBI Taxonomy" id="130788"/>
    <lineage>
        <taxon>Bacteria</taxon>
        <taxon>Bacillati</taxon>
        <taxon>Bacillota</taxon>
        <taxon>Tissierellia</taxon>
        <taxon>Sedimentibacter</taxon>
    </lineage>
</organism>
<dbReference type="Pfam" id="PF09397">
    <property type="entry name" value="FtsK_gamma"/>
    <property type="match status" value="1"/>
</dbReference>
<dbReference type="InterPro" id="IPR050206">
    <property type="entry name" value="FtsK/SpoIIIE/SftA"/>
</dbReference>
<evidence type="ECO:0000256" key="6">
    <source>
        <dbReference type="SAM" id="Coils"/>
    </source>
</evidence>
<evidence type="ECO:0000256" key="7">
    <source>
        <dbReference type="SAM" id="Phobius"/>
    </source>
</evidence>
<gene>
    <name evidence="9" type="ORF">LY60_00647</name>
</gene>
<proteinExistence type="inferred from homology"/>
<dbReference type="AlphaFoldDB" id="A0A562JGQ0"/>
<feature type="transmembrane region" description="Helical" evidence="7">
    <location>
        <begin position="104"/>
        <end position="129"/>
    </location>
</feature>
<dbReference type="GO" id="GO:0005524">
    <property type="term" value="F:ATP binding"/>
    <property type="evidence" value="ECO:0007669"/>
    <property type="project" value="UniProtKB-UniRule"/>
</dbReference>
<feature type="transmembrane region" description="Helical" evidence="7">
    <location>
        <begin position="150"/>
        <end position="167"/>
    </location>
</feature>
<dbReference type="Pfam" id="PF17854">
    <property type="entry name" value="FtsK_alpha"/>
    <property type="match status" value="1"/>
</dbReference>
<reference evidence="9 10" key="1">
    <citation type="submission" date="2019-07" db="EMBL/GenBank/DDBJ databases">
        <title>Genomic Encyclopedia of Type Strains, Phase I: the one thousand microbial genomes (KMG-I) project.</title>
        <authorList>
            <person name="Kyrpides N."/>
        </authorList>
    </citation>
    <scope>NUCLEOTIDE SEQUENCE [LARGE SCALE GENOMIC DNA]</scope>
    <source>
        <strain evidence="9 10">DSM 13558</strain>
    </source>
</reference>
<dbReference type="InterPro" id="IPR018541">
    <property type="entry name" value="Ftsk_gamma"/>
</dbReference>
<feature type="coiled-coil region" evidence="6">
    <location>
        <begin position="222"/>
        <end position="284"/>
    </location>
</feature>
<dbReference type="InterPro" id="IPR003593">
    <property type="entry name" value="AAA+_ATPase"/>
</dbReference>
<sequence>MAKSQTENKTKATVRKKSTSTKSLKNDNVELLKKEIMGIFIVAFAVFLIVVTSKENQTGIVGKTINLFTHSVFGKGSEVLPYFILTIGIMRLLNIIVFNDSNQVVAVLGFFTCYIMYSALSNSSIYSLLTGTSTFNEIMKSSIENGINNQGGGLIGNLLTFIFVKLVGKNGTYIILGALLFSFFILLTNQSLIGIFKLLIGYVQKFVRAIYNFLFTETEDSQKKAQLKQEKKTKELEEQENIKIYDYLNPSSDSKKAEITQLKLDDYKKDEAKLLQEAQQVRKTETKEPVIHDMHDNIAAVEDKSQERTEDKKSKEKFEAKEITDDIINIAGVKADKYKLPPTSLLDPIPQQAKGDKEDLKKDGEKLIETLNNFNIPCNITQINKGPTITRYEIQPAPGIKVSRITGLSNDIALALATSEIRMEAPIPGKAAIGIEVPNRNKTSVYLRSLIESKEYKAVSSNIPFALGKDIAGKNIIASIDKMPHLLIAGATGSGKSVCINSLIMSILFKGKPDEVKLILVDPKVVELSVYNGLPHLLIPVVTDPRKAANALNWAVSEMTNRYKVFAANSVRDIQTYNEKMLRENGEKMPQIVIIIDELADLMMVASTEVEEYITRIAQLARACGIHLVIATQRPSVDVITGVIKANIPSRIAFAVSSHIDSRTILDTGGAEKLLGKGDMLYHPMGLPKPVRIQGTFISDDEIKRVVESIKEQQIEIKTGKQNEIIEEIEKAQVQDEDADEFLEQAIEMVVQDGQASASYIQRKFKVGYSRAARIIDQLEERGIVGGHEGSKPRKVLITKEELDEMRGN</sequence>
<evidence type="ECO:0000256" key="1">
    <source>
        <dbReference type="ARBA" id="ARBA00006474"/>
    </source>
</evidence>
<dbReference type="RefSeq" id="WP_145079898.1">
    <property type="nucleotide sequence ID" value="NZ_VLKH01000002.1"/>
</dbReference>
<feature type="domain" description="FtsK" evidence="8">
    <location>
        <begin position="473"/>
        <end position="663"/>
    </location>
</feature>
<dbReference type="InterPro" id="IPR036390">
    <property type="entry name" value="WH_DNA-bd_sf"/>
</dbReference>
<keyword evidence="10" id="KW-1185">Reference proteome</keyword>